<evidence type="ECO:0000313" key="1">
    <source>
        <dbReference type="EMBL" id="VAW28987.1"/>
    </source>
</evidence>
<dbReference type="AlphaFoldDB" id="A0A3B0UUI0"/>
<dbReference type="EMBL" id="UOET01000304">
    <property type="protein sequence ID" value="VAW28987.1"/>
    <property type="molecule type" value="Genomic_DNA"/>
</dbReference>
<organism evidence="1">
    <name type="scientific">hydrothermal vent metagenome</name>
    <dbReference type="NCBI Taxonomy" id="652676"/>
    <lineage>
        <taxon>unclassified sequences</taxon>
        <taxon>metagenomes</taxon>
        <taxon>ecological metagenomes</taxon>
    </lineage>
</organism>
<evidence type="ECO:0008006" key="2">
    <source>
        <dbReference type="Google" id="ProtNLM"/>
    </source>
</evidence>
<dbReference type="PANTHER" id="PTHR30203">
    <property type="entry name" value="OUTER MEMBRANE CATION EFFLUX PROTEIN"/>
    <property type="match status" value="1"/>
</dbReference>
<dbReference type="SUPFAM" id="SSF56954">
    <property type="entry name" value="Outer membrane efflux proteins (OEP)"/>
    <property type="match status" value="1"/>
</dbReference>
<dbReference type="InterPro" id="IPR010131">
    <property type="entry name" value="MdtP/NodT-like"/>
</dbReference>
<name>A0A3B0UUI0_9ZZZZ</name>
<dbReference type="Pfam" id="PF02321">
    <property type="entry name" value="OEP"/>
    <property type="match status" value="1"/>
</dbReference>
<reference evidence="1" key="1">
    <citation type="submission" date="2018-06" db="EMBL/GenBank/DDBJ databases">
        <authorList>
            <person name="Zhirakovskaya E."/>
        </authorList>
    </citation>
    <scope>NUCLEOTIDE SEQUENCE</scope>
</reference>
<sequence>MIKKLLVFLLLIPLISQAQDSLRWQDVQQIKVLFDSLKTHPQTKSDAFNVEKALLRKRMVTGMLYPKINAFGRYEYANTPSGMLPLAPNELLAMVKDQTVPQPFSQNIFRVGVGVSMPVFALSLYSTAARAKAMYNSAEAKAQVNLQENEALIVSTNANLQYLNALLKALTAKKVSLSRTLAVIELQVKNGRAPKTSLLKIRNAINEVNILDNTIRQQQQKAIAAIRSLTGITLRHPVNMAQTGTYQNGTLKVLDPLRKKTEAEKMAWRAEKEKLVPALYFDGSYNHSAAKAYNNNLNINEDYGTMALTLNIPIFAKSQYASIKKSRIDYESSQNDLKKRQLELESQARSLENNFVLLNNSVQLYQKSVKDKQELLKIAGVAYLSHRMTVEDYLKYEDDLVLEQSHLYSVKAKKWQTLMQLAVIYGNNIEQIVK</sequence>
<dbReference type="PANTHER" id="PTHR30203:SF30">
    <property type="entry name" value="OUTER MEMBRANE PROTEIN-RELATED"/>
    <property type="match status" value="1"/>
</dbReference>
<dbReference type="GO" id="GO:0015562">
    <property type="term" value="F:efflux transmembrane transporter activity"/>
    <property type="evidence" value="ECO:0007669"/>
    <property type="project" value="InterPro"/>
</dbReference>
<proteinExistence type="predicted"/>
<dbReference type="InterPro" id="IPR003423">
    <property type="entry name" value="OMP_efflux"/>
</dbReference>
<dbReference type="Gene3D" id="1.20.1600.10">
    <property type="entry name" value="Outer membrane efflux proteins (OEP)"/>
    <property type="match status" value="1"/>
</dbReference>
<accession>A0A3B0UUI0</accession>
<protein>
    <recommendedName>
        <fullName evidence="2">Outer membrane efflux protein</fullName>
    </recommendedName>
</protein>
<gene>
    <name evidence="1" type="ORF">MNBD_BACTEROID07-644</name>
</gene>